<dbReference type="SUPFAM" id="SSF52540">
    <property type="entry name" value="P-loop containing nucleoside triphosphate hydrolases"/>
    <property type="match status" value="1"/>
</dbReference>
<keyword evidence="7" id="KW-1185">Reference proteome</keyword>
<dbReference type="PANTHER" id="PTHR32114">
    <property type="entry name" value="ABC TRANSPORTER ABCH.3"/>
    <property type="match status" value="1"/>
</dbReference>
<dbReference type="GO" id="GO:0006302">
    <property type="term" value="P:double-strand break repair"/>
    <property type="evidence" value="ECO:0007669"/>
    <property type="project" value="InterPro"/>
</dbReference>
<proteinExistence type="inferred from homology"/>
<dbReference type="Gene3D" id="3.40.50.300">
    <property type="entry name" value="P-loop containing nucleotide triphosphate hydrolases"/>
    <property type="match status" value="2"/>
</dbReference>
<evidence type="ECO:0000259" key="5">
    <source>
        <dbReference type="Pfam" id="PF13476"/>
    </source>
</evidence>
<dbReference type="Pfam" id="PF13476">
    <property type="entry name" value="AAA_23"/>
    <property type="match status" value="1"/>
</dbReference>
<evidence type="ECO:0000256" key="2">
    <source>
        <dbReference type="ARBA" id="ARBA00011322"/>
    </source>
</evidence>
<dbReference type="InterPro" id="IPR027417">
    <property type="entry name" value="P-loop_NTPase"/>
</dbReference>
<protein>
    <recommendedName>
        <fullName evidence="3">Nuclease SbcCD subunit C</fullName>
    </recommendedName>
</protein>
<dbReference type="AlphaFoldDB" id="A0A849HD57"/>
<comment type="subunit">
    <text evidence="2">Heterodimer of SbcC and SbcD.</text>
</comment>
<evidence type="ECO:0000256" key="4">
    <source>
        <dbReference type="SAM" id="Coils"/>
    </source>
</evidence>
<dbReference type="EMBL" id="JABEPQ010000001">
    <property type="protein sequence ID" value="NNM45009.1"/>
    <property type="molecule type" value="Genomic_DNA"/>
</dbReference>
<feature type="coiled-coil region" evidence="4">
    <location>
        <begin position="617"/>
        <end position="644"/>
    </location>
</feature>
<comment type="similarity">
    <text evidence="1">Belongs to the SMC family. SbcC subfamily.</text>
</comment>
<keyword evidence="4" id="KW-0175">Coiled coil</keyword>
<accession>A0A849HD57</accession>
<dbReference type="Proteomes" id="UP000588586">
    <property type="component" value="Unassembled WGS sequence"/>
</dbReference>
<evidence type="ECO:0000256" key="1">
    <source>
        <dbReference type="ARBA" id="ARBA00006930"/>
    </source>
</evidence>
<evidence type="ECO:0000256" key="3">
    <source>
        <dbReference type="ARBA" id="ARBA00013368"/>
    </source>
</evidence>
<dbReference type="InterPro" id="IPR038729">
    <property type="entry name" value="Rad50/SbcC_AAA"/>
</dbReference>
<dbReference type="PANTHER" id="PTHR32114:SF2">
    <property type="entry name" value="ABC TRANSPORTER ABCH.3"/>
    <property type="match status" value="1"/>
</dbReference>
<gene>
    <name evidence="6" type="ORF">HJG52_03185</name>
</gene>
<dbReference type="GO" id="GO:0016887">
    <property type="term" value="F:ATP hydrolysis activity"/>
    <property type="evidence" value="ECO:0007669"/>
    <property type="project" value="InterPro"/>
</dbReference>
<dbReference type="Pfam" id="PF13558">
    <property type="entry name" value="SbcC_Walker_B"/>
    <property type="match status" value="1"/>
</dbReference>
<evidence type="ECO:0000313" key="6">
    <source>
        <dbReference type="EMBL" id="NNM45009.1"/>
    </source>
</evidence>
<name>A0A849HD57_9MICO</name>
<comment type="caution">
    <text evidence="6">The sequence shown here is derived from an EMBL/GenBank/DDBJ whole genome shotgun (WGS) entry which is preliminary data.</text>
</comment>
<feature type="domain" description="Rad50/SbcC-type AAA" evidence="5">
    <location>
        <begin position="5"/>
        <end position="180"/>
    </location>
</feature>
<organism evidence="6 7">
    <name type="scientific">Knoellia koreensis</name>
    <dbReference type="NCBI Taxonomy" id="2730921"/>
    <lineage>
        <taxon>Bacteria</taxon>
        <taxon>Bacillati</taxon>
        <taxon>Actinomycetota</taxon>
        <taxon>Actinomycetes</taxon>
        <taxon>Micrococcales</taxon>
        <taxon>Intrasporangiaceae</taxon>
        <taxon>Knoellia</taxon>
    </lineage>
</organism>
<sequence>MRLHRLTVTAFGPFAGTAEVDLDAVAEGGIFLIRGATGAGKTSLLDAICFALYADVPGARTKKGLHSDHADRGVVPSVTLELTAAGRRLRVERSPEFRRPKTRGKGEVSVPAKAQLWELRDGTWEPLSTRHDEIAEVIDDVLGMGLAQFAKVVLLPQGDFATFLRATPEERRGLLERLFDVAGYVGIEEWFVEQRKLASAALDEAHRELRTHLTMVTEHLAAAPVSLVDNEIGTDDEDASLVELTPAEVPSRLDTVVAALERAAAESLAALDDAKAGSETASAALAAARGLAATQARGRQAAASLAQLDASAEEHAAALDRLEVAGRAASLAGELKALDRAAAALAHARTTLETASAATASLGVADLTADDLTGQLDRLEAAGTHLHDAAGAVARLDRALGAQRDAVTTAQRAQQQLDRAVDELDTATERRTEVVTEVDEAAAAEAALPIARQAVEVLARKHALRTAQDGDTATLATKRQLHGELVSVEQEARAVYLDLREARLDGMAGELAARLEDGAPCPVCGASEHPHPASDGVPVTAEQVAEAEDTWQQARAAATDLLSVIRGLEATIAQRDDELADTDDDAASLQAALLARRRAVEALTVAAESLSARRADLASLDAAIEQHEARVASLRETVAVASAAAEGAEQDGARERAAVSAALDDHTTLCPCGPLGKPDEGRPLADQVTTASTRHEGTKRDLSAHREALVVVEKCATDMGAAESAVRESLEDNGFDDIEQARAGQLSPDDTRQLKDAVAAHDRARAVATATLSEDAVTEALEQPEPDLATLEQAAGEAASALSQATTTDALVRASLASIRRGRTSIVDLCGQLGERAARHDVLRDLADTISGQGGNNELRMRLSAFVLAARLEKVADLANERLSAMGDGRYRLRHTDGLAARGARSGLGLEVLDLWTGQTRSTTSLSGGESFMASLALALGLADAVREESGGFDLQTLFVDEGFGTLDDESLEQVLDVLDGLREGGRAVGVVSHVAELRNRITSQVLVTKTEHGSTVRTVSVADDPAA</sequence>
<reference evidence="6 7" key="1">
    <citation type="submission" date="2020-04" db="EMBL/GenBank/DDBJ databases">
        <title>Knoellia sp. isolate from air conditioner.</title>
        <authorList>
            <person name="Chea S."/>
            <person name="Kim D.-U."/>
        </authorList>
    </citation>
    <scope>NUCLEOTIDE SEQUENCE [LARGE SCALE GENOMIC DNA]</scope>
    <source>
        <strain evidence="6 7">DB2414S</strain>
    </source>
</reference>
<evidence type="ECO:0000313" key="7">
    <source>
        <dbReference type="Proteomes" id="UP000588586"/>
    </source>
</evidence>
<dbReference type="RefSeq" id="WP_171242086.1">
    <property type="nucleotide sequence ID" value="NZ_JABEPQ010000001.1"/>
</dbReference>